<reference evidence="2 3" key="1">
    <citation type="submission" date="2019-06" db="EMBL/GenBank/DDBJ databases">
        <title>Sequencing the genomes of 1000 actinobacteria strains.</title>
        <authorList>
            <person name="Klenk H.-P."/>
        </authorList>
    </citation>
    <scope>NUCLEOTIDE SEQUENCE [LARGE SCALE GENOMIC DNA]</scope>
    <source>
        <strain evidence="2 3">DSM 24683</strain>
    </source>
</reference>
<dbReference type="Proteomes" id="UP000318380">
    <property type="component" value="Unassembled WGS sequence"/>
</dbReference>
<dbReference type="EMBL" id="VIVK01000004">
    <property type="protein sequence ID" value="TWD72446.1"/>
    <property type="molecule type" value="Genomic_DNA"/>
</dbReference>
<feature type="compositionally biased region" description="Low complexity" evidence="1">
    <location>
        <begin position="293"/>
        <end position="306"/>
    </location>
</feature>
<feature type="compositionally biased region" description="Low complexity" evidence="1">
    <location>
        <begin position="271"/>
        <end position="285"/>
    </location>
</feature>
<organism evidence="2 3">
    <name type="scientific">Kribbella amoyensis</name>
    <dbReference type="NCBI Taxonomy" id="996641"/>
    <lineage>
        <taxon>Bacteria</taxon>
        <taxon>Bacillati</taxon>
        <taxon>Actinomycetota</taxon>
        <taxon>Actinomycetes</taxon>
        <taxon>Propionibacteriales</taxon>
        <taxon>Kribbellaceae</taxon>
        <taxon>Kribbella</taxon>
    </lineage>
</organism>
<proteinExistence type="predicted"/>
<evidence type="ECO:0000256" key="1">
    <source>
        <dbReference type="SAM" id="MobiDB-lite"/>
    </source>
</evidence>
<sequence>MPGDRPVPRDSPTYQEFARLYYLAQRMSGTTVDRWNGNLYATDDELMGGFKPKSGDMRLSDERVLRHLTGAPPRTTPSARSEAIATVLHESTHAGLATDAPGEPNAVRSSQSVGLMEGVAEVHAMENFEAFAERAGYPDLPTPIPTYPGAYAATSDLLSQVTGPAMTRRTLLDEAIRGPGVMHFDQFANAAVQNRLRDVVPDRAADQQAVRAALISTMTHVYWPTIQHRPASAGESLGNEIRQHLNAKIDEIRQHYSPGQTQPFPAESPNQLAVQAAQPAAQSEAPKTKPDAEAAAPARAGTSTAPEMRFLTGLAPAAGATRKAPSLGQGQKGAGSNHRGPTTERELD</sequence>
<name>A0A561B0R5_9ACTN</name>
<feature type="region of interest" description="Disordered" evidence="1">
    <location>
        <begin position="257"/>
        <end position="348"/>
    </location>
</feature>
<evidence type="ECO:0000313" key="3">
    <source>
        <dbReference type="Proteomes" id="UP000318380"/>
    </source>
</evidence>
<evidence type="ECO:0000313" key="2">
    <source>
        <dbReference type="EMBL" id="TWD72446.1"/>
    </source>
</evidence>
<dbReference type="AlphaFoldDB" id="A0A561B0R5"/>
<gene>
    <name evidence="2" type="ORF">FB561_7438</name>
</gene>
<keyword evidence="3" id="KW-1185">Reference proteome</keyword>
<accession>A0A561B0R5</accession>
<comment type="caution">
    <text evidence="2">The sequence shown here is derived from an EMBL/GenBank/DDBJ whole genome shotgun (WGS) entry which is preliminary data.</text>
</comment>
<protein>
    <submittedName>
        <fullName evidence="2">Uncharacterized protein</fullName>
    </submittedName>
</protein>